<protein>
    <recommendedName>
        <fullName evidence="2 4">Flagellin</fullName>
    </recommendedName>
</protein>
<keyword evidence="8" id="KW-0282">Flagellum</keyword>
<dbReference type="EMBL" id="FNED01000004">
    <property type="protein sequence ID" value="SDI48724.1"/>
    <property type="molecule type" value="Genomic_DNA"/>
</dbReference>
<dbReference type="GO" id="GO:0009288">
    <property type="term" value="C:bacterial-type flagellum"/>
    <property type="evidence" value="ECO:0007669"/>
    <property type="project" value="UniProtKB-SubCell"/>
</dbReference>
<evidence type="ECO:0000256" key="5">
    <source>
        <dbReference type="SAM" id="Coils"/>
    </source>
</evidence>
<evidence type="ECO:0000256" key="4">
    <source>
        <dbReference type="RuleBase" id="RU362073"/>
    </source>
</evidence>
<gene>
    <name evidence="8" type="ORF">SAMN04487909_104196</name>
</gene>
<dbReference type="Pfam" id="PF00700">
    <property type="entry name" value="Flagellin_C"/>
    <property type="match status" value="1"/>
</dbReference>
<keyword evidence="3 4" id="KW-0975">Bacterial flagellum</keyword>
<feature type="domain" description="Flagellin N-terminal" evidence="6">
    <location>
        <begin position="34"/>
        <end position="148"/>
    </location>
</feature>
<organism evidence="8 9">
    <name type="scientific">Aneurinibacillus migulanus</name>
    <name type="common">Bacillus migulanus</name>
    <dbReference type="NCBI Taxonomy" id="47500"/>
    <lineage>
        <taxon>Bacteria</taxon>
        <taxon>Bacillati</taxon>
        <taxon>Bacillota</taxon>
        <taxon>Bacilli</taxon>
        <taxon>Bacillales</taxon>
        <taxon>Paenibacillaceae</taxon>
        <taxon>Aneurinibacillus group</taxon>
        <taxon>Aneurinibacillus</taxon>
    </lineage>
</organism>
<dbReference type="AlphaFoldDB" id="A0A1G8KZ65"/>
<dbReference type="InterPro" id="IPR046358">
    <property type="entry name" value="Flagellin_C"/>
</dbReference>
<evidence type="ECO:0000256" key="3">
    <source>
        <dbReference type="ARBA" id="ARBA00023143"/>
    </source>
</evidence>
<dbReference type="GO" id="GO:0005198">
    <property type="term" value="F:structural molecule activity"/>
    <property type="evidence" value="ECO:0007669"/>
    <property type="project" value="UniProtKB-UniRule"/>
</dbReference>
<dbReference type="InterPro" id="IPR001029">
    <property type="entry name" value="Flagellin_N"/>
</dbReference>
<evidence type="ECO:0000259" key="6">
    <source>
        <dbReference type="Pfam" id="PF00669"/>
    </source>
</evidence>
<dbReference type="InterPro" id="IPR001492">
    <property type="entry name" value="Flagellin"/>
</dbReference>
<dbReference type="Gene3D" id="1.20.1330.10">
    <property type="entry name" value="f41 fragment of flagellin, N-terminal domain"/>
    <property type="match status" value="2"/>
</dbReference>
<feature type="domain" description="Flagellin C-terminal" evidence="7">
    <location>
        <begin position="193"/>
        <end position="278"/>
    </location>
</feature>
<comment type="subcellular location">
    <subcellularLocation>
        <location evidence="4">Secreted</location>
    </subcellularLocation>
    <subcellularLocation>
        <location evidence="4">Bacterial flagellum</location>
    </subcellularLocation>
</comment>
<dbReference type="Proteomes" id="UP000182836">
    <property type="component" value="Unassembled WGS sequence"/>
</dbReference>
<dbReference type="PRINTS" id="PR00207">
    <property type="entry name" value="FLAGELLIN"/>
</dbReference>
<evidence type="ECO:0000313" key="9">
    <source>
        <dbReference type="Proteomes" id="UP000182836"/>
    </source>
</evidence>
<keyword evidence="5" id="KW-0175">Coiled coil</keyword>
<dbReference type="SUPFAM" id="SSF64518">
    <property type="entry name" value="Phase 1 flagellin"/>
    <property type="match status" value="1"/>
</dbReference>
<proteinExistence type="inferred from homology"/>
<accession>A0A1G8KZ65</accession>
<dbReference type="PANTHER" id="PTHR42792">
    <property type="entry name" value="FLAGELLIN"/>
    <property type="match status" value="1"/>
</dbReference>
<evidence type="ECO:0000259" key="7">
    <source>
        <dbReference type="Pfam" id="PF00700"/>
    </source>
</evidence>
<evidence type="ECO:0000256" key="1">
    <source>
        <dbReference type="ARBA" id="ARBA00005709"/>
    </source>
</evidence>
<keyword evidence="8" id="KW-0969">Cilium</keyword>
<keyword evidence="8" id="KW-0966">Cell projection</keyword>
<name>A0A1G8KZ65_ANEMI</name>
<evidence type="ECO:0000313" key="8">
    <source>
        <dbReference type="EMBL" id="SDI48724.1"/>
    </source>
</evidence>
<keyword evidence="4" id="KW-0964">Secreted</keyword>
<evidence type="ECO:0000256" key="2">
    <source>
        <dbReference type="ARBA" id="ARBA00020110"/>
    </source>
</evidence>
<comment type="function">
    <text evidence="4">Flagellin is the subunit protein which polymerizes to form the filaments of bacterial flagella.</text>
</comment>
<sequence>MYRKERNIFLQALHSGMIAYRSYQYHVKMQGLHMERIATGQRINRAADDPAGLSISEKMRAQIRGLNMASRNAQDTISMLQTAEGALNETHSILQRMRELTVQAANDTNSSSDRQAIIDEIKQLQEEINRTSRSTSFNEQKLLDGSFTAKKFQIGPNSGDTLSLSIGSIDTATLGIDDIHNMLDNHTDAGKALDLLDGALKKVSRQRSQIGANVNRLEHTINNLENASENLTTAESRIRDANIAKEMMEYTRYSILTQVSMAMMAQTRKQAYSVLELLKPINWQDR</sequence>
<dbReference type="GO" id="GO:0005576">
    <property type="term" value="C:extracellular region"/>
    <property type="evidence" value="ECO:0007669"/>
    <property type="project" value="UniProtKB-SubCell"/>
</dbReference>
<reference evidence="8 9" key="1">
    <citation type="submission" date="2016-10" db="EMBL/GenBank/DDBJ databases">
        <authorList>
            <person name="de Groot N.N."/>
        </authorList>
    </citation>
    <scope>NUCLEOTIDE SEQUENCE [LARGE SCALE GENOMIC DNA]</scope>
    <source>
        <strain evidence="8 9">DSM 2895</strain>
    </source>
</reference>
<comment type="similarity">
    <text evidence="1 4">Belongs to the bacterial flagellin family.</text>
</comment>
<dbReference type="InterPro" id="IPR042187">
    <property type="entry name" value="Flagellin_C_sub2"/>
</dbReference>
<dbReference type="Pfam" id="PF00669">
    <property type="entry name" value="Flagellin_N"/>
    <property type="match status" value="1"/>
</dbReference>
<dbReference type="PANTHER" id="PTHR42792:SF2">
    <property type="entry name" value="FLAGELLIN"/>
    <property type="match status" value="1"/>
</dbReference>
<dbReference type="Gene3D" id="6.10.10.10">
    <property type="entry name" value="Flagellar export chaperone, C-terminal domain"/>
    <property type="match status" value="1"/>
</dbReference>
<feature type="coiled-coil region" evidence="5">
    <location>
        <begin position="207"/>
        <end position="244"/>
    </location>
</feature>
<dbReference type="RefSeq" id="WP_052812312.1">
    <property type="nucleotide sequence ID" value="NZ_BJOA01000081.1"/>
</dbReference>